<feature type="transmembrane region" description="Helical" evidence="7">
    <location>
        <begin position="102"/>
        <end position="128"/>
    </location>
</feature>
<reference evidence="9 10" key="1">
    <citation type="submission" date="2017-09" db="EMBL/GenBank/DDBJ databases">
        <title>Large-scale bioinformatics analysis of Bacillus genomes uncovers conserved roles of natural products in bacterial physiology.</title>
        <authorList>
            <consortium name="Agbiome Team Llc"/>
            <person name="Bleich R.M."/>
            <person name="Grubbs K.J."/>
            <person name="Santa Maria K.C."/>
            <person name="Allen S.E."/>
            <person name="Farag S."/>
            <person name="Shank E.A."/>
            <person name="Bowers A."/>
        </authorList>
    </citation>
    <scope>NUCLEOTIDE SEQUENCE [LARGE SCALE GENOMIC DNA]</scope>
    <source>
        <strain evidence="9 10">AFS060060</strain>
    </source>
</reference>
<keyword evidence="2" id="KW-0813">Transport</keyword>
<keyword evidence="3" id="KW-1003">Cell membrane</keyword>
<keyword evidence="5 7" id="KW-1133">Transmembrane helix</keyword>
<dbReference type="EMBL" id="NVDU01000049">
    <property type="protein sequence ID" value="PFV27991.1"/>
    <property type="molecule type" value="Genomic_DNA"/>
</dbReference>
<dbReference type="InterPro" id="IPR020846">
    <property type="entry name" value="MFS_dom"/>
</dbReference>
<comment type="caution">
    <text evidence="9">The sequence shown here is derived from an EMBL/GenBank/DDBJ whole genome shotgun (WGS) entry which is preliminary data.</text>
</comment>
<evidence type="ECO:0000313" key="9">
    <source>
        <dbReference type="EMBL" id="PFV27991.1"/>
    </source>
</evidence>
<keyword evidence="4 7" id="KW-0812">Transmembrane</keyword>
<dbReference type="Pfam" id="PF07690">
    <property type="entry name" value="MFS_1"/>
    <property type="match status" value="1"/>
</dbReference>
<dbReference type="AlphaFoldDB" id="A0A9X7BLA0"/>
<feature type="transmembrane region" description="Helical" evidence="7">
    <location>
        <begin position="167"/>
        <end position="186"/>
    </location>
</feature>
<feature type="transmembrane region" description="Helical" evidence="7">
    <location>
        <begin position="12"/>
        <end position="37"/>
    </location>
</feature>
<feature type="transmembrane region" description="Helical" evidence="7">
    <location>
        <begin position="317"/>
        <end position="335"/>
    </location>
</feature>
<feature type="transmembrane region" description="Helical" evidence="7">
    <location>
        <begin position="295"/>
        <end position="311"/>
    </location>
</feature>
<evidence type="ECO:0000256" key="2">
    <source>
        <dbReference type="ARBA" id="ARBA00022448"/>
    </source>
</evidence>
<feature type="transmembrane region" description="Helical" evidence="7">
    <location>
        <begin position="77"/>
        <end position="96"/>
    </location>
</feature>
<dbReference type="Proteomes" id="UP000223366">
    <property type="component" value="Unassembled WGS sequence"/>
</dbReference>
<evidence type="ECO:0000256" key="4">
    <source>
        <dbReference type="ARBA" id="ARBA00022692"/>
    </source>
</evidence>
<proteinExistence type="predicted"/>
<evidence type="ECO:0000313" key="10">
    <source>
        <dbReference type="Proteomes" id="UP000223366"/>
    </source>
</evidence>
<organism evidence="9 10">
    <name type="scientific">Bacillus thuringiensis</name>
    <dbReference type="NCBI Taxonomy" id="1428"/>
    <lineage>
        <taxon>Bacteria</taxon>
        <taxon>Bacillati</taxon>
        <taxon>Bacillota</taxon>
        <taxon>Bacilli</taxon>
        <taxon>Bacillales</taxon>
        <taxon>Bacillaceae</taxon>
        <taxon>Bacillus</taxon>
        <taxon>Bacillus cereus group</taxon>
    </lineage>
</organism>
<evidence type="ECO:0000256" key="3">
    <source>
        <dbReference type="ARBA" id="ARBA00022475"/>
    </source>
</evidence>
<dbReference type="InterPro" id="IPR005829">
    <property type="entry name" value="Sugar_transporter_CS"/>
</dbReference>
<dbReference type="Gene3D" id="1.20.1250.20">
    <property type="entry name" value="MFS general substrate transporter like domains"/>
    <property type="match status" value="1"/>
</dbReference>
<dbReference type="InterPro" id="IPR036259">
    <property type="entry name" value="MFS_trans_sf"/>
</dbReference>
<dbReference type="GO" id="GO:0022857">
    <property type="term" value="F:transmembrane transporter activity"/>
    <property type="evidence" value="ECO:0007669"/>
    <property type="project" value="InterPro"/>
</dbReference>
<feature type="transmembrane region" description="Helical" evidence="7">
    <location>
        <begin position="262"/>
        <end position="283"/>
    </location>
</feature>
<dbReference type="SUPFAM" id="SSF103473">
    <property type="entry name" value="MFS general substrate transporter"/>
    <property type="match status" value="1"/>
</dbReference>
<feature type="transmembrane region" description="Helical" evidence="7">
    <location>
        <begin position="385"/>
        <end position="402"/>
    </location>
</feature>
<keyword evidence="6 7" id="KW-0472">Membrane</keyword>
<feature type="transmembrane region" description="Helical" evidence="7">
    <location>
        <begin position="356"/>
        <end position="379"/>
    </location>
</feature>
<feature type="transmembrane region" description="Helical" evidence="7">
    <location>
        <begin position="43"/>
        <end position="65"/>
    </location>
</feature>
<dbReference type="InterPro" id="IPR050171">
    <property type="entry name" value="MFS_Transporters"/>
</dbReference>
<feature type="domain" description="Major facilitator superfamily (MFS) profile" evidence="8">
    <location>
        <begin position="1"/>
        <end position="407"/>
    </location>
</feature>
<dbReference type="PANTHER" id="PTHR23517:SF3">
    <property type="entry name" value="INTEGRAL MEMBRANE TRANSPORT PROTEIN"/>
    <property type="match status" value="1"/>
</dbReference>
<sequence length="425" mass="48050">MRFRDFHKNIKIRIIEGFISSFISSMVYPFMAIYLAHHFGVKLAGILLLINVFVGVAINFFGGYFSDRIGRKKMMAIAEFMHLIIFLTMALCNSPFYQSAIITYLMMTLNSISWGIGGPAVQAMLIDVSKPEQRKTMYSIMYWANNLSIALGGLIGGFMFKNYLFELFIVLSFVSLVSVTLVLFFIDESYKPNQQIERVTKLKHITNMFSSYRSVFKDRVFILFVLASTLVLSMEFQLTNYVGIHLANDFGLQKIFSWEVDGIQALAFLRTENTIFVVILALFATKLVEKMNDRFVLLFTSFIFVMGYGIISYSTNLWILFIVMFIATAGEVLSVPVQQKYTSHLPPDDARSSYMAISGLSFNLMTLICSITISLSAFLSSLGTTIMITIIGLLGVVIYFVIGNQLEKRVFKSSQKESSLLKSSS</sequence>
<dbReference type="GO" id="GO:0005886">
    <property type="term" value="C:plasma membrane"/>
    <property type="evidence" value="ECO:0007669"/>
    <property type="project" value="UniProtKB-SubCell"/>
</dbReference>
<evidence type="ECO:0000256" key="6">
    <source>
        <dbReference type="ARBA" id="ARBA00023136"/>
    </source>
</evidence>
<accession>A0A9X7BLA0</accession>
<dbReference type="InterPro" id="IPR011701">
    <property type="entry name" value="MFS"/>
</dbReference>
<protein>
    <submittedName>
        <fullName evidence="9">MFS transporter</fullName>
    </submittedName>
</protein>
<dbReference type="CDD" id="cd17329">
    <property type="entry name" value="MFS_MdtH_MDR_like"/>
    <property type="match status" value="1"/>
</dbReference>
<evidence type="ECO:0000256" key="5">
    <source>
        <dbReference type="ARBA" id="ARBA00022989"/>
    </source>
</evidence>
<evidence type="ECO:0000256" key="7">
    <source>
        <dbReference type="SAM" id="Phobius"/>
    </source>
</evidence>
<evidence type="ECO:0000259" key="8">
    <source>
        <dbReference type="PROSITE" id="PS50850"/>
    </source>
</evidence>
<gene>
    <name evidence="9" type="ORF">COK99_22420</name>
</gene>
<feature type="transmembrane region" description="Helical" evidence="7">
    <location>
        <begin position="140"/>
        <end position="161"/>
    </location>
</feature>
<dbReference type="PROSITE" id="PS50850">
    <property type="entry name" value="MFS"/>
    <property type="match status" value="1"/>
</dbReference>
<name>A0A9X7BLA0_BACTU</name>
<comment type="subcellular location">
    <subcellularLocation>
        <location evidence="1">Cell membrane</location>
        <topology evidence="1">Multi-pass membrane protein</topology>
    </subcellularLocation>
</comment>
<dbReference type="PANTHER" id="PTHR23517">
    <property type="entry name" value="RESISTANCE PROTEIN MDTM, PUTATIVE-RELATED-RELATED"/>
    <property type="match status" value="1"/>
</dbReference>
<evidence type="ECO:0000256" key="1">
    <source>
        <dbReference type="ARBA" id="ARBA00004651"/>
    </source>
</evidence>
<dbReference type="PROSITE" id="PS00216">
    <property type="entry name" value="SUGAR_TRANSPORT_1"/>
    <property type="match status" value="1"/>
</dbReference>
<feature type="transmembrane region" description="Helical" evidence="7">
    <location>
        <begin position="220"/>
        <end position="242"/>
    </location>
</feature>
<dbReference type="RefSeq" id="WP_097962009.1">
    <property type="nucleotide sequence ID" value="NZ_NUHS01000010.1"/>
</dbReference>